<evidence type="ECO:0000256" key="6">
    <source>
        <dbReference type="ARBA" id="ARBA00023128"/>
    </source>
</evidence>
<evidence type="ECO:0000256" key="4">
    <source>
        <dbReference type="ARBA" id="ARBA00022792"/>
    </source>
</evidence>
<feature type="region of interest" description="Disordered" evidence="9">
    <location>
        <begin position="74"/>
        <end position="103"/>
    </location>
</feature>
<dbReference type="PANTHER" id="PTHR15415:SF7">
    <property type="entry name" value="MICOS COMPLEX SUBUNIT MIC60"/>
    <property type="match status" value="1"/>
</dbReference>
<keyword evidence="4" id="KW-0999">Mitochondrion inner membrane</keyword>
<evidence type="ECO:0000256" key="3">
    <source>
        <dbReference type="ARBA" id="ARBA00022692"/>
    </source>
</evidence>
<protein>
    <recommendedName>
        <fullName evidence="12">MICOS complex subunit MIC60</fullName>
    </recommendedName>
</protein>
<dbReference type="EMBL" id="CP093343">
    <property type="protein sequence ID" value="WOG81828.1"/>
    <property type="molecule type" value="Genomic_DNA"/>
</dbReference>
<name>A0AAF0W511_DAUCS</name>
<reference evidence="10" key="1">
    <citation type="journal article" date="2016" name="Nat. Genet.">
        <title>A high-quality carrot genome assembly provides new insights into carotenoid accumulation and asterid genome evolution.</title>
        <authorList>
            <person name="Iorizzo M."/>
            <person name="Ellison S."/>
            <person name="Senalik D."/>
            <person name="Zeng P."/>
            <person name="Satapoomin P."/>
            <person name="Huang J."/>
            <person name="Bowman M."/>
            <person name="Iovene M."/>
            <person name="Sanseverino W."/>
            <person name="Cavagnaro P."/>
            <person name="Yildiz M."/>
            <person name="Macko-Podgorni A."/>
            <person name="Moranska E."/>
            <person name="Grzebelus E."/>
            <person name="Grzebelus D."/>
            <person name="Ashrafi H."/>
            <person name="Zheng Z."/>
            <person name="Cheng S."/>
            <person name="Spooner D."/>
            <person name="Van Deynze A."/>
            <person name="Simon P."/>
        </authorList>
    </citation>
    <scope>NUCLEOTIDE SEQUENCE</scope>
    <source>
        <tissue evidence="10">Leaf</tissue>
    </source>
</reference>
<feature type="region of interest" description="Disordered" evidence="9">
    <location>
        <begin position="19"/>
        <end position="40"/>
    </location>
</feature>
<comment type="similarity">
    <text evidence="2">Belongs to the MICOS complex subunit Mic60 family.</text>
</comment>
<gene>
    <name evidence="10" type="ORF">DCAR_0100980</name>
</gene>
<evidence type="ECO:0000256" key="9">
    <source>
        <dbReference type="SAM" id="MobiDB-lite"/>
    </source>
</evidence>
<dbReference type="Proteomes" id="UP000077755">
    <property type="component" value="Chromosome 1"/>
</dbReference>
<accession>A0AAF0W511</accession>
<keyword evidence="11" id="KW-1185">Reference proteome</keyword>
<evidence type="ECO:0000256" key="5">
    <source>
        <dbReference type="ARBA" id="ARBA00022989"/>
    </source>
</evidence>
<feature type="compositionally biased region" description="Low complexity" evidence="9">
    <location>
        <begin position="23"/>
        <end position="38"/>
    </location>
</feature>
<evidence type="ECO:0000256" key="2">
    <source>
        <dbReference type="ARBA" id="ARBA00010877"/>
    </source>
</evidence>
<dbReference type="Pfam" id="PF09731">
    <property type="entry name" value="Mitofilin"/>
    <property type="match status" value="1"/>
</dbReference>
<dbReference type="PANTHER" id="PTHR15415">
    <property type="entry name" value="MITOFILIN"/>
    <property type="match status" value="1"/>
</dbReference>
<keyword evidence="8" id="KW-0175">Coiled coil</keyword>
<keyword evidence="7" id="KW-0472">Membrane</keyword>
<dbReference type="AlphaFoldDB" id="A0AAF0W511"/>
<keyword evidence="5" id="KW-1133">Transmembrane helix</keyword>
<organism evidence="10 11">
    <name type="scientific">Daucus carota subsp. sativus</name>
    <name type="common">Carrot</name>
    <dbReference type="NCBI Taxonomy" id="79200"/>
    <lineage>
        <taxon>Eukaryota</taxon>
        <taxon>Viridiplantae</taxon>
        <taxon>Streptophyta</taxon>
        <taxon>Embryophyta</taxon>
        <taxon>Tracheophyta</taxon>
        <taxon>Spermatophyta</taxon>
        <taxon>Magnoliopsida</taxon>
        <taxon>eudicotyledons</taxon>
        <taxon>Gunneridae</taxon>
        <taxon>Pentapetalae</taxon>
        <taxon>asterids</taxon>
        <taxon>campanulids</taxon>
        <taxon>Apiales</taxon>
        <taxon>Apiaceae</taxon>
        <taxon>Apioideae</taxon>
        <taxon>Scandiceae</taxon>
        <taxon>Daucinae</taxon>
        <taxon>Daucus</taxon>
        <taxon>Daucus sect. Daucus</taxon>
    </lineage>
</organism>
<dbReference type="GO" id="GO:0061617">
    <property type="term" value="C:MICOS complex"/>
    <property type="evidence" value="ECO:0007669"/>
    <property type="project" value="TreeGrafter"/>
</dbReference>
<comment type="subcellular location">
    <subcellularLocation>
        <location evidence="1">Mitochondrion inner membrane</location>
    </subcellularLocation>
</comment>
<evidence type="ECO:0000256" key="7">
    <source>
        <dbReference type="ARBA" id="ARBA00023136"/>
    </source>
</evidence>
<dbReference type="GO" id="GO:0042407">
    <property type="term" value="P:cristae formation"/>
    <property type="evidence" value="ECO:0007669"/>
    <property type="project" value="TreeGrafter"/>
</dbReference>
<reference evidence="10" key="2">
    <citation type="submission" date="2022-03" db="EMBL/GenBank/DDBJ databases">
        <title>Draft title - Genomic analysis of global carrot germplasm unveils the trajectory of domestication and the origin of high carotenoid orange carrot.</title>
        <authorList>
            <person name="Iorizzo M."/>
            <person name="Ellison S."/>
            <person name="Senalik D."/>
            <person name="Macko-Podgorni A."/>
            <person name="Grzebelus D."/>
            <person name="Bostan H."/>
            <person name="Rolling W."/>
            <person name="Curaba J."/>
            <person name="Simon P."/>
        </authorList>
    </citation>
    <scope>NUCLEOTIDE SEQUENCE</scope>
    <source>
        <tissue evidence="10">Leaf</tissue>
    </source>
</reference>
<evidence type="ECO:0000256" key="8">
    <source>
        <dbReference type="SAM" id="Coils"/>
    </source>
</evidence>
<evidence type="ECO:0000313" key="11">
    <source>
        <dbReference type="Proteomes" id="UP000077755"/>
    </source>
</evidence>
<feature type="compositionally biased region" description="Polar residues" evidence="9">
    <location>
        <begin position="89"/>
        <end position="99"/>
    </location>
</feature>
<keyword evidence="6" id="KW-0496">Mitochondrion</keyword>
<evidence type="ECO:0000313" key="10">
    <source>
        <dbReference type="EMBL" id="WOG81828.1"/>
    </source>
</evidence>
<evidence type="ECO:0008006" key="12">
    <source>
        <dbReference type="Google" id="ProtNLM"/>
    </source>
</evidence>
<feature type="compositionally biased region" description="Basic and acidic residues" evidence="9">
    <location>
        <begin position="74"/>
        <end position="88"/>
    </location>
</feature>
<proteinExistence type="inferred from homology"/>
<evidence type="ECO:0000256" key="1">
    <source>
        <dbReference type="ARBA" id="ARBA00004273"/>
    </source>
</evidence>
<dbReference type="InterPro" id="IPR019133">
    <property type="entry name" value="MIC60"/>
</dbReference>
<keyword evidence="3" id="KW-0812">Transmembrane</keyword>
<feature type="coiled-coil region" evidence="8">
    <location>
        <begin position="210"/>
        <end position="256"/>
    </location>
</feature>
<sequence length="479" mass="51944">MHFQIPSYLFARKDFSAASKNNASGESGAPSDPSGSGSNMSKAVIGSLALGFAGIAAYQTGYLDRFLVNEQHNTYDDKSGSGDQHRQVSTEQGQNTETAESLKGKVPSEHFLRSNFIKSIFLLSQDNKGNSKEQSIALLNEYHLLDKTEETSATSHTELKDLDGEVKDSADVHVTKDGQLILDFLQAIHAAEKRQAALDAQKFGEEKRIMKELNKEKVKAAAALKSLEEKLEEQLKKELEQKEAEAALELKKFEELGKAELASAIASEKASQIEKMAEADLNISALCTAFYARSEEARQSHSIYKLTVGTLAIQDALSKGLPIQNEINALHTYLEGIEKDSLLDVVLSSFPEETRTGGTDTLLQLNQKFDALKGTLRHFSLIPPGGGGILVHSLASVASLLKVKEADRSGDGIESLINRVESFLADGKLLEAADTLEDGLKGSEASGVVADWVQKARNRAITEQSLTFLHSYATAASLS</sequence>